<accession>A0A151ZHS2</accession>
<dbReference type="NCBIfam" id="TIGR02432">
    <property type="entry name" value="lysidine_TilS_N"/>
    <property type="match status" value="1"/>
</dbReference>
<organism evidence="8 9">
    <name type="scientific">Tieghemostelium lacteum</name>
    <name type="common">Slime mold</name>
    <name type="synonym">Dictyostelium lacteum</name>
    <dbReference type="NCBI Taxonomy" id="361077"/>
    <lineage>
        <taxon>Eukaryota</taxon>
        <taxon>Amoebozoa</taxon>
        <taxon>Evosea</taxon>
        <taxon>Eumycetozoa</taxon>
        <taxon>Dictyostelia</taxon>
        <taxon>Dictyosteliales</taxon>
        <taxon>Raperosteliaceae</taxon>
        <taxon>Tieghemostelium</taxon>
    </lineage>
</organism>
<proteinExistence type="inferred from homology"/>
<dbReference type="PANTHER" id="PTHR43033">
    <property type="entry name" value="TRNA(ILE)-LYSIDINE SYNTHASE-RELATED"/>
    <property type="match status" value="1"/>
</dbReference>
<dbReference type="AlphaFoldDB" id="A0A151ZHS2"/>
<comment type="catalytic activity">
    <reaction evidence="6">
        <text>cytidine(34) in tRNA(Ile2) + L-lysine + ATP = lysidine(34) in tRNA(Ile2) + AMP + diphosphate + H(+)</text>
        <dbReference type="Rhea" id="RHEA:43744"/>
        <dbReference type="Rhea" id="RHEA-COMP:10625"/>
        <dbReference type="Rhea" id="RHEA-COMP:10670"/>
        <dbReference type="ChEBI" id="CHEBI:15378"/>
        <dbReference type="ChEBI" id="CHEBI:30616"/>
        <dbReference type="ChEBI" id="CHEBI:32551"/>
        <dbReference type="ChEBI" id="CHEBI:33019"/>
        <dbReference type="ChEBI" id="CHEBI:82748"/>
        <dbReference type="ChEBI" id="CHEBI:83665"/>
        <dbReference type="ChEBI" id="CHEBI:456215"/>
        <dbReference type="EC" id="6.3.4.19"/>
    </reaction>
</comment>
<dbReference type="GO" id="GO:0008033">
    <property type="term" value="P:tRNA processing"/>
    <property type="evidence" value="ECO:0007669"/>
    <property type="project" value="UniProtKB-KW"/>
</dbReference>
<feature type="domain" description="tRNA(Ile)-lysidine/2-thiocytidine synthase N-terminal" evidence="7">
    <location>
        <begin position="87"/>
        <end position="280"/>
    </location>
</feature>
<evidence type="ECO:0000256" key="3">
    <source>
        <dbReference type="ARBA" id="ARBA00022694"/>
    </source>
</evidence>
<keyword evidence="4" id="KW-0547">Nucleotide-binding</keyword>
<sequence length="541" mass="62836">MLKNKLCSTAISILKSYYSRRYFSTLNSSIPSVPQRLKSDINNSDHTIFTQESNLEIIESFNDILKNNIDLLNNNDNKQQKKYTNNIIIGISGGSDSISLCYLLKQWKTVNASLTDSVKFIGVTIDHKLDEPSEDIEKIKEYVKQGPIGKEFLDEHIIVTMQHENQQQPSTALMSKLRDFRLLKMIEIADLKKSKYVFIGSNKSDQIETFVQRFNTSSGYYGLSCMSTARNISKSGVQLLRPLLNVGKDKIFQFCKFHQLAYHSDPSNAKTDYHRNLIRHTLRNQLGPVEYNKVEDSIYQGIEALNIVKFQSEQFIERFMKEIVLEECVNPYVSALEIPLEYFTRIPVMTTLRIIHRFDCILSGKFSHFRQKSYQDIYQSIIDTNHPQSIGNLLIYFNKASESSAKKLVIQLNPKVKSMDIPLNENIDFLGFDILLKPNQIPDSNDPKVRFEIRSLREYDLIKLLPYQTKKLKDLQLPKHSRQLIPVIVQHQEYNNGKVVSEPQYIPYLDFVNPIFKSNFKLKCKLQKKRTDSFVHDWESN</sequence>
<evidence type="ECO:0000259" key="7">
    <source>
        <dbReference type="Pfam" id="PF01171"/>
    </source>
</evidence>
<dbReference type="STRING" id="361077.A0A151ZHS2"/>
<evidence type="ECO:0000256" key="1">
    <source>
        <dbReference type="ARBA" id="ARBA00013267"/>
    </source>
</evidence>
<dbReference type="GO" id="GO:0032267">
    <property type="term" value="F:tRNA(Ile)-lysidine synthase activity"/>
    <property type="evidence" value="ECO:0007669"/>
    <property type="project" value="UniProtKB-EC"/>
</dbReference>
<evidence type="ECO:0000256" key="4">
    <source>
        <dbReference type="ARBA" id="ARBA00022741"/>
    </source>
</evidence>
<gene>
    <name evidence="8" type="ORF">DLAC_06108</name>
</gene>
<dbReference type="Proteomes" id="UP000076078">
    <property type="component" value="Unassembled WGS sequence"/>
</dbReference>
<evidence type="ECO:0000313" key="8">
    <source>
        <dbReference type="EMBL" id="KYQ93420.1"/>
    </source>
</evidence>
<evidence type="ECO:0000256" key="6">
    <source>
        <dbReference type="ARBA" id="ARBA00048539"/>
    </source>
</evidence>
<dbReference type="OrthoDB" id="434144at2759"/>
<dbReference type="EC" id="6.3.4.19" evidence="1"/>
<comment type="caution">
    <text evidence="8">The sequence shown here is derived from an EMBL/GenBank/DDBJ whole genome shotgun (WGS) entry which is preliminary data.</text>
</comment>
<evidence type="ECO:0000313" key="9">
    <source>
        <dbReference type="Proteomes" id="UP000076078"/>
    </source>
</evidence>
<evidence type="ECO:0000256" key="2">
    <source>
        <dbReference type="ARBA" id="ARBA00022598"/>
    </source>
</evidence>
<keyword evidence="2" id="KW-0436">Ligase</keyword>
<dbReference type="InterPro" id="IPR012094">
    <property type="entry name" value="tRNA_Ile_lys_synt"/>
</dbReference>
<evidence type="ECO:0000256" key="5">
    <source>
        <dbReference type="ARBA" id="ARBA00022840"/>
    </source>
</evidence>
<dbReference type="InParanoid" id="A0A151ZHS2"/>
<dbReference type="Gene3D" id="3.40.50.620">
    <property type="entry name" value="HUPs"/>
    <property type="match status" value="1"/>
</dbReference>
<dbReference type="InterPro" id="IPR014729">
    <property type="entry name" value="Rossmann-like_a/b/a_fold"/>
</dbReference>
<dbReference type="GO" id="GO:0005524">
    <property type="term" value="F:ATP binding"/>
    <property type="evidence" value="ECO:0007669"/>
    <property type="project" value="UniProtKB-KW"/>
</dbReference>
<dbReference type="Pfam" id="PF01171">
    <property type="entry name" value="ATP_bind_3"/>
    <property type="match status" value="1"/>
</dbReference>
<dbReference type="HAMAP" id="MF_01161">
    <property type="entry name" value="tRNA_Ile_lys_synt"/>
    <property type="match status" value="1"/>
</dbReference>
<dbReference type="PANTHER" id="PTHR43033:SF1">
    <property type="entry name" value="TRNA(ILE)-LYSIDINE SYNTHASE-RELATED"/>
    <property type="match status" value="1"/>
</dbReference>
<keyword evidence="5" id="KW-0067">ATP-binding</keyword>
<reference evidence="8 9" key="1">
    <citation type="submission" date="2015-12" db="EMBL/GenBank/DDBJ databases">
        <title>Dictyostelia acquired genes for synthesis and detection of signals that induce cell-type specialization by lateral gene transfer from prokaryotes.</title>
        <authorList>
            <person name="Gloeckner G."/>
            <person name="Schaap P."/>
        </authorList>
    </citation>
    <scope>NUCLEOTIDE SEQUENCE [LARGE SCALE GENOMIC DNA]</scope>
    <source>
        <strain evidence="8 9">TK</strain>
    </source>
</reference>
<dbReference type="EMBL" id="LODT01000028">
    <property type="protein sequence ID" value="KYQ93420.1"/>
    <property type="molecule type" value="Genomic_DNA"/>
</dbReference>
<dbReference type="CDD" id="cd01992">
    <property type="entry name" value="TilS_N"/>
    <property type="match status" value="1"/>
</dbReference>
<dbReference type="InterPro" id="IPR012795">
    <property type="entry name" value="tRNA_Ile_lys_synt_N"/>
</dbReference>
<dbReference type="SUPFAM" id="SSF52402">
    <property type="entry name" value="Adenine nucleotide alpha hydrolases-like"/>
    <property type="match status" value="1"/>
</dbReference>
<name>A0A151ZHS2_TIELA</name>
<keyword evidence="3" id="KW-0819">tRNA processing</keyword>
<dbReference type="InterPro" id="IPR011063">
    <property type="entry name" value="TilS/TtcA_N"/>
</dbReference>
<protein>
    <recommendedName>
        <fullName evidence="1">tRNA(Ile)-lysidine synthetase</fullName>
        <ecNumber evidence="1">6.3.4.19</ecNumber>
    </recommendedName>
</protein>
<keyword evidence="9" id="KW-1185">Reference proteome</keyword>